<protein>
    <submittedName>
        <fullName evidence="3">Stage II sporulation protein D</fullName>
    </submittedName>
</protein>
<gene>
    <name evidence="3" type="primary">spoIID</name>
    <name evidence="3" type="ORF">COEU31_13470</name>
</gene>
<evidence type="ECO:0000313" key="4">
    <source>
        <dbReference type="Proteomes" id="UP000660047"/>
    </source>
</evidence>
<name>A0AAI9K6F8_9FIRM</name>
<feature type="domain" description="Sporulation stage II protein D amidase enhancer LytB N-terminal" evidence="2">
    <location>
        <begin position="59"/>
        <end position="159"/>
    </location>
</feature>
<evidence type="ECO:0000313" key="3">
    <source>
        <dbReference type="EMBL" id="GFO94301.1"/>
    </source>
</evidence>
<organism evidence="3 4">
    <name type="scientific">Coprococcus eutactus</name>
    <dbReference type="NCBI Taxonomy" id="33043"/>
    <lineage>
        <taxon>Bacteria</taxon>
        <taxon>Bacillati</taxon>
        <taxon>Bacillota</taxon>
        <taxon>Clostridia</taxon>
        <taxon>Lachnospirales</taxon>
        <taxon>Lachnospiraceae</taxon>
        <taxon>Coprococcus</taxon>
    </lineage>
</organism>
<evidence type="ECO:0000256" key="1">
    <source>
        <dbReference type="SAM" id="Phobius"/>
    </source>
</evidence>
<dbReference type="InterPro" id="IPR013693">
    <property type="entry name" value="SpoIID/LytB_N"/>
</dbReference>
<dbReference type="Pfam" id="PF08486">
    <property type="entry name" value="SpoIID"/>
    <property type="match status" value="1"/>
</dbReference>
<dbReference type="EMBL" id="BLYL01000006">
    <property type="protein sequence ID" value="GFO94301.1"/>
    <property type="molecule type" value="Genomic_DNA"/>
</dbReference>
<keyword evidence="1" id="KW-1133">Transmembrane helix</keyword>
<sequence>MREGEMRNAKTIIIGIACAMALAYIISGIYDKAVGGDNTDGSAKSGRNVCIYDNGEYSLVDVEEYTASTLAGMMSDKWSDEMLKAVAVVVRTGIYYQMDENDRNSATQGQTKNLINESQLREIRYTESQLKKKWGGECSGIMRRAEKAVYATGGQVMKYGGEVILPAYHMISTGHTVSAQEIYGHDIPYLRQVASDVDQMAEDFSTTEIYNGDRLQKIFRKWIDADNMTDEVKVMTATESGFAQTINVFGSELEADVFKEQLGLASTNIHIDKVKDGYRIITVGVGDSLGMSLYGASVLAENGEKYDQILRYYYTGIEIAK</sequence>
<keyword evidence="1" id="KW-0812">Transmembrane</keyword>
<dbReference type="NCBIfam" id="TIGR02669">
    <property type="entry name" value="SpoIID_LytB"/>
    <property type="match status" value="1"/>
</dbReference>
<dbReference type="Proteomes" id="UP000660047">
    <property type="component" value="Unassembled WGS sequence"/>
</dbReference>
<dbReference type="InterPro" id="IPR013486">
    <property type="entry name" value="SpoIID/LytB"/>
</dbReference>
<accession>A0AAI9K6F8</accession>
<reference evidence="3" key="1">
    <citation type="submission" date="2020-06" db="EMBL/GenBank/DDBJ databases">
        <title>Characterization of fructooligosaccharide metabolism and fructooligosaccharide-degrading enzymes in human commensal butyrate producers.</title>
        <authorList>
            <person name="Tanno H."/>
            <person name="Fujii T."/>
            <person name="Hirano K."/>
            <person name="Maeno S."/>
            <person name="Tonozuka T."/>
            <person name="Sakamoto M."/>
            <person name="Ohkuma M."/>
            <person name="Tochio T."/>
            <person name="Endo A."/>
        </authorList>
    </citation>
    <scope>NUCLEOTIDE SEQUENCE</scope>
    <source>
        <strain evidence="3">JCM 31265</strain>
    </source>
</reference>
<dbReference type="GO" id="GO:0030435">
    <property type="term" value="P:sporulation resulting in formation of a cellular spore"/>
    <property type="evidence" value="ECO:0007669"/>
    <property type="project" value="InterPro"/>
</dbReference>
<comment type="caution">
    <text evidence="3">The sequence shown here is derived from an EMBL/GenBank/DDBJ whole genome shotgun (WGS) entry which is preliminary data.</text>
</comment>
<keyword evidence="1" id="KW-0472">Membrane</keyword>
<proteinExistence type="predicted"/>
<evidence type="ECO:0000259" key="2">
    <source>
        <dbReference type="Pfam" id="PF08486"/>
    </source>
</evidence>
<feature type="transmembrane region" description="Helical" evidence="1">
    <location>
        <begin position="12"/>
        <end position="30"/>
    </location>
</feature>
<dbReference type="AlphaFoldDB" id="A0AAI9K6F8"/>